<feature type="compositionally biased region" description="Low complexity" evidence="1">
    <location>
        <begin position="678"/>
        <end position="693"/>
    </location>
</feature>
<gene>
    <name evidence="2" type="primary">orf750</name>
</gene>
<feature type="region of interest" description="Disordered" evidence="1">
    <location>
        <begin position="567"/>
        <end position="586"/>
    </location>
</feature>
<protein>
    <submittedName>
        <fullName evidence="2">Uncharacterized protein orf750</fullName>
    </submittedName>
</protein>
<reference evidence="2" key="1">
    <citation type="journal article" date="2011" name="Mol. Biol. Evol.">
        <title>The Organellar Genome and Metabolic Potential of the Hydrogen-Producing Mitochondrion of Nyctotherus ovalis.</title>
        <authorList>
            <person name="de Graaf R.M."/>
            <person name="Ricard G."/>
            <person name="van Alen T.A."/>
            <person name="Duarte I."/>
            <person name="Dutilh B.E."/>
            <person name="Burgtorf C."/>
            <person name="Kuiper J.W."/>
            <person name="van der Staay G.W."/>
            <person name="Tielens A.G."/>
            <person name="Huynen M.A."/>
            <person name="Hackstein J.H."/>
        </authorList>
    </citation>
    <scope>NUCLEOTIDE SEQUENCE</scope>
</reference>
<evidence type="ECO:0000256" key="1">
    <source>
        <dbReference type="SAM" id="MobiDB-lite"/>
    </source>
</evidence>
<geneLocation type="mitochondrion" evidence="2"/>
<accession>F1AAJ3</accession>
<feature type="region of interest" description="Disordered" evidence="1">
    <location>
        <begin position="672"/>
        <end position="701"/>
    </location>
</feature>
<keyword evidence="2" id="KW-0496">Mitochondrion</keyword>
<proteinExistence type="predicted"/>
<organism evidence="2">
    <name type="scientific">Nyctotherus ovalis</name>
    <name type="common">Ciliate protozoan</name>
    <dbReference type="NCBI Taxonomy" id="70075"/>
    <lineage>
        <taxon>Eukaryota</taxon>
        <taxon>Sar</taxon>
        <taxon>Alveolata</taxon>
        <taxon>Ciliophora</taxon>
        <taxon>Intramacronucleata</taxon>
        <taxon>Armophorea</taxon>
        <taxon>Clevelandellida</taxon>
        <taxon>Nyctotheridae</taxon>
        <taxon>Nyctotherus</taxon>
    </lineage>
</organism>
<dbReference type="EMBL" id="GU057832">
    <property type="protein sequence ID" value="ADN85871.1"/>
    <property type="molecule type" value="Genomic_DNA"/>
</dbReference>
<evidence type="ECO:0000313" key="2">
    <source>
        <dbReference type="EMBL" id="ADN85871.1"/>
    </source>
</evidence>
<dbReference type="AlphaFoldDB" id="F1AAJ3"/>
<name>F1AAJ3_NYCOV</name>
<sequence>MLCHYAGLFYKEGNPFDYVISRDPADKEYTEDERLLADNDDPPFLWTRSLQWYDYYIHLAHEHARWWQDRWEGWLLPVLIIAEPATEIVGAVAGARIDLIDTDILAMRLIVALYGTRFENILLGELDYLYIYDSLEDEAVFLLQRVFYYLTEYILEVQDIMDVLEYSEADCKHYARYNDIIEYYRYTGARELDLRHLTTRAERTSLRKIVKRRKYGINYWRLLVEKRHPLRRKRPARWLYQEFLNRSYVTGYARTHIEVPAQLGIWNYPKDVDCDYLLDNLWEYFGIYFIIYILSRIRNILNAHGLFLTYPGRVVVYAGAEIIQPTLCYNLIEVLLHEYAELVVTFLKNACLSTGRGVGPISEFIVCFLTIIEETVLAAKSAILAKVTNVNTQHRGRALRQLLARFFSASSQDLPVQATLPREFLENLFGSFWIRPQCYVHRYRPRARECLSTLQPHMLYQVWPTYDSLVPDSSLWYDYLNTKEFAEYANKLLPGIVPFDTFANIVGIPPEGYRYEMAEQPRSDGFIPNTPIHPQDALVPYVHSSETVWGRVVDFFNKLYYIEQTSTASETDTPTTTTTEPSSEEGTLFLVGPSGAAWPDPGVREMDAALRQNNLVISQMNTIIQEPVPECDELVEAPAAEKTDLIKNSISDIEDNLVENNTTTAEQIQPLTVNASLTGSSTDTTGSDDTSQSDSDHETALYNEPIANLTDIFTELCTRRGIHIDYAGGGGCVYNNSVDTLAWGIFELLR</sequence>